<dbReference type="RefSeq" id="WP_002710742.1">
    <property type="nucleotide sequence ID" value="NZ_JH651384.1"/>
</dbReference>
<feature type="domain" description="Sulfotransferase" evidence="3">
    <location>
        <begin position="30"/>
        <end position="275"/>
    </location>
</feature>
<evidence type="ECO:0000313" key="4">
    <source>
        <dbReference type="EMBL" id="EIJ36878.1"/>
    </source>
</evidence>
<dbReference type="Pfam" id="PF00685">
    <property type="entry name" value="Sulfotransfer_1"/>
    <property type="match status" value="1"/>
</dbReference>
<evidence type="ECO:0000313" key="5">
    <source>
        <dbReference type="Proteomes" id="UP000005317"/>
    </source>
</evidence>
<reference evidence="5" key="1">
    <citation type="journal article" date="2011" name="Stand. Genomic Sci.">
        <title>Genome sequence of the filamentous, gliding Thiothrix nivea neotype strain (JP2(T)).</title>
        <authorList>
            <person name="Lapidus A."/>
            <person name="Nolan M."/>
            <person name="Lucas S."/>
            <person name="Glavina Del Rio T."/>
            <person name="Tice H."/>
            <person name="Cheng J.F."/>
            <person name="Tapia R."/>
            <person name="Han C."/>
            <person name="Goodwin L."/>
            <person name="Pitluck S."/>
            <person name="Liolios K."/>
            <person name="Pagani I."/>
            <person name="Ivanova N."/>
            <person name="Huntemann M."/>
            <person name="Mavromatis K."/>
            <person name="Mikhailova N."/>
            <person name="Pati A."/>
            <person name="Chen A."/>
            <person name="Palaniappan K."/>
            <person name="Land M."/>
            <person name="Brambilla E.M."/>
            <person name="Rohde M."/>
            <person name="Abt B."/>
            <person name="Verbarg S."/>
            <person name="Goker M."/>
            <person name="Bristow J."/>
            <person name="Eisen J.A."/>
            <person name="Markowitz V."/>
            <person name="Hugenholtz P."/>
            <person name="Kyrpides N.C."/>
            <person name="Klenk H.P."/>
            <person name="Woyke T."/>
        </authorList>
    </citation>
    <scope>NUCLEOTIDE SEQUENCE [LARGE SCALE GENOMIC DNA]</scope>
    <source>
        <strain evidence="5">ATCC 35100 / DSM 5205 / JP2</strain>
    </source>
</reference>
<gene>
    <name evidence="4" type="ORF">Thini_4398</name>
</gene>
<proteinExistence type="inferred from homology"/>
<dbReference type="PANTHER" id="PTHR11783">
    <property type="entry name" value="SULFOTRANSFERASE SULT"/>
    <property type="match status" value="1"/>
</dbReference>
<evidence type="ECO:0000256" key="1">
    <source>
        <dbReference type="ARBA" id="ARBA00005771"/>
    </source>
</evidence>
<dbReference type="EMBL" id="JH651384">
    <property type="protein sequence ID" value="EIJ36878.1"/>
    <property type="molecule type" value="Genomic_DNA"/>
</dbReference>
<dbReference type="InterPro" id="IPR000863">
    <property type="entry name" value="Sulfotransferase_dom"/>
</dbReference>
<keyword evidence="5" id="KW-1185">Reference proteome</keyword>
<dbReference type="Gene3D" id="3.40.50.300">
    <property type="entry name" value="P-loop containing nucleotide triphosphate hydrolases"/>
    <property type="match status" value="1"/>
</dbReference>
<dbReference type="GO" id="GO:0008146">
    <property type="term" value="F:sulfotransferase activity"/>
    <property type="evidence" value="ECO:0007669"/>
    <property type="project" value="InterPro"/>
</dbReference>
<keyword evidence="2 4" id="KW-0808">Transferase</keyword>
<dbReference type="Proteomes" id="UP000005317">
    <property type="component" value="Unassembled WGS sequence"/>
</dbReference>
<evidence type="ECO:0000259" key="3">
    <source>
        <dbReference type="Pfam" id="PF00685"/>
    </source>
</evidence>
<dbReference type="AlphaFoldDB" id="A0A656HIY3"/>
<name>A0A656HIY3_THINJ</name>
<dbReference type="InterPro" id="IPR027417">
    <property type="entry name" value="P-loop_NTPase"/>
</dbReference>
<dbReference type="SUPFAM" id="SSF52540">
    <property type="entry name" value="P-loop containing nucleoside triphosphate hydrolases"/>
    <property type="match status" value="1"/>
</dbReference>
<organism evidence="4 5">
    <name type="scientific">Thiothrix nivea (strain ATCC 35100 / DSM 5205 / JP2)</name>
    <dbReference type="NCBI Taxonomy" id="870187"/>
    <lineage>
        <taxon>Bacteria</taxon>
        <taxon>Pseudomonadati</taxon>
        <taxon>Pseudomonadota</taxon>
        <taxon>Gammaproteobacteria</taxon>
        <taxon>Thiotrichales</taxon>
        <taxon>Thiotrichaceae</taxon>
        <taxon>Thiothrix</taxon>
    </lineage>
</organism>
<comment type="similarity">
    <text evidence="1">Belongs to the sulfotransferase 1 family.</text>
</comment>
<accession>A0A656HIY3</accession>
<evidence type="ECO:0000256" key="2">
    <source>
        <dbReference type="ARBA" id="ARBA00022679"/>
    </source>
</evidence>
<sequence length="309" mass="35755">MDNTFSTRHIVQDPLRDSTYWDHVVPRAGDIIIATCYKAGTTLTQQVVNLLLHGDKDFDTMRNLSPWVESSLHAPPPEAIETLPSPRFLKTHLHPQALPWREEWKYIYLARDGRDVGLSLYNHIRTMAEEFAAIGKPIPPVHNIPADFGKFWDQWVETGKPRWDFWENVNHWWQVRHQPNVLLIHYSDLINNKPIEAERLARFLGCEWNASVCDRVCDYSSLEYMRNLELAGKLGSPNKNKQKTGLINKGTNGRWKDLLTDKQLERYEAMAAQKLEPACAEWLHHGGHIGQEGNMHEVNPCIRPLRIDT</sequence>
<protein>
    <submittedName>
        <fullName evidence="4">Sulfotransferase</fullName>
    </submittedName>
</protein>